<evidence type="ECO:0000313" key="1">
    <source>
        <dbReference type="EMBL" id="ORZ29492.1"/>
    </source>
</evidence>
<proteinExistence type="predicted"/>
<protein>
    <submittedName>
        <fullName evidence="1">Uncharacterized protein</fullName>
    </submittedName>
</protein>
<reference evidence="1 2" key="1">
    <citation type="submission" date="2016-07" db="EMBL/GenBank/DDBJ databases">
        <title>Pervasive Adenine N6-methylation of Active Genes in Fungi.</title>
        <authorList>
            <consortium name="DOE Joint Genome Institute"/>
            <person name="Mondo S.J."/>
            <person name="Dannebaum R.O."/>
            <person name="Kuo R.C."/>
            <person name="Labutti K."/>
            <person name="Haridas S."/>
            <person name="Kuo A."/>
            <person name="Salamov A."/>
            <person name="Ahrendt S.R."/>
            <person name="Lipzen A."/>
            <person name="Sullivan W."/>
            <person name="Andreopoulos W.B."/>
            <person name="Clum A."/>
            <person name="Lindquist E."/>
            <person name="Daum C."/>
            <person name="Ramamoorthy G.K."/>
            <person name="Gryganskyi A."/>
            <person name="Culley D."/>
            <person name="Magnuson J.K."/>
            <person name="James T.Y."/>
            <person name="O'Malley M.A."/>
            <person name="Stajich J.E."/>
            <person name="Spatafora J.W."/>
            <person name="Visel A."/>
            <person name="Grigoriev I.V."/>
        </authorList>
    </citation>
    <scope>NUCLEOTIDE SEQUENCE [LARGE SCALE GENOMIC DNA]</scope>
    <source>
        <strain evidence="1 2">PL171</strain>
    </source>
</reference>
<sequence>MHAAGILQAGVQVSSAMAQAAATASRDLSPFYCYFTCLHATQILVFDATNVHPLLLAFAVGCQVPLKVNYVARTIAFDKDSVAKIRVPPKTAAHLVEFHLILTRAFEQFLLNPRQADAPGVGDVVDLLYAVLSAPQSSV</sequence>
<keyword evidence="2" id="KW-1185">Reference proteome</keyword>
<evidence type="ECO:0000313" key="2">
    <source>
        <dbReference type="Proteomes" id="UP000193411"/>
    </source>
</evidence>
<organism evidence="1 2">
    <name type="scientific">Catenaria anguillulae PL171</name>
    <dbReference type="NCBI Taxonomy" id="765915"/>
    <lineage>
        <taxon>Eukaryota</taxon>
        <taxon>Fungi</taxon>
        <taxon>Fungi incertae sedis</taxon>
        <taxon>Blastocladiomycota</taxon>
        <taxon>Blastocladiomycetes</taxon>
        <taxon>Blastocladiales</taxon>
        <taxon>Catenariaceae</taxon>
        <taxon>Catenaria</taxon>
    </lineage>
</organism>
<name>A0A1Y2H8X0_9FUNG</name>
<accession>A0A1Y2H8X0</accession>
<dbReference type="AlphaFoldDB" id="A0A1Y2H8X0"/>
<gene>
    <name evidence="1" type="ORF">BCR44DRAFT_1449689</name>
</gene>
<dbReference type="Proteomes" id="UP000193411">
    <property type="component" value="Unassembled WGS sequence"/>
</dbReference>
<comment type="caution">
    <text evidence="1">The sequence shown here is derived from an EMBL/GenBank/DDBJ whole genome shotgun (WGS) entry which is preliminary data.</text>
</comment>
<dbReference type="EMBL" id="MCFL01000164">
    <property type="protein sequence ID" value="ORZ29492.1"/>
    <property type="molecule type" value="Genomic_DNA"/>
</dbReference>
<dbReference type="OrthoDB" id="5600252at2759"/>